<evidence type="ECO:0000259" key="8">
    <source>
        <dbReference type="PROSITE" id="PS50048"/>
    </source>
</evidence>
<protein>
    <recommendedName>
        <fullName evidence="8">Zn(2)-C6 fungal-type domain-containing protein</fullName>
    </recommendedName>
</protein>
<evidence type="ECO:0000256" key="7">
    <source>
        <dbReference type="SAM" id="MobiDB-lite"/>
    </source>
</evidence>
<accession>A0A9P8TP31</accession>
<keyword evidence="2" id="KW-0862">Zinc</keyword>
<reference evidence="9" key="2">
    <citation type="submission" date="2021-01" db="EMBL/GenBank/DDBJ databases">
        <authorList>
            <person name="Schikora-Tamarit M.A."/>
        </authorList>
    </citation>
    <scope>NUCLEOTIDE SEQUENCE</scope>
    <source>
        <strain evidence="9">CBS2887</strain>
    </source>
</reference>
<evidence type="ECO:0000256" key="4">
    <source>
        <dbReference type="ARBA" id="ARBA00023125"/>
    </source>
</evidence>
<keyword evidence="5" id="KW-0804">Transcription</keyword>
<evidence type="ECO:0000256" key="5">
    <source>
        <dbReference type="ARBA" id="ARBA00023163"/>
    </source>
</evidence>
<feature type="region of interest" description="Disordered" evidence="7">
    <location>
        <begin position="140"/>
        <end position="184"/>
    </location>
</feature>
<dbReference type="Proteomes" id="UP000774326">
    <property type="component" value="Unassembled WGS sequence"/>
</dbReference>
<dbReference type="Gene3D" id="4.10.240.10">
    <property type="entry name" value="Zn(2)-C6 fungal-type DNA-binding domain"/>
    <property type="match status" value="1"/>
</dbReference>
<dbReference type="AlphaFoldDB" id="A0A9P8TP31"/>
<dbReference type="SMART" id="SM00066">
    <property type="entry name" value="GAL4"/>
    <property type="match status" value="1"/>
</dbReference>
<dbReference type="SUPFAM" id="SSF57701">
    <property type="entry name" value="Zn2/Cys6 DNA-binding domain"/>
    <property type="match status" value="1"/>
</dbReference>
<dbReference type="OrthoDB" id="3251668at2759"/>
<sequence>MTKSTPKIYSNNISVWKGASQAGAQKNTTTPKVTLDQQLSLEHSKIIDQTYASHGLDFNHINVQSPSPVSIDSPTPEFSLGFPMINTKEVARVPSPNLQTFESPTQTRFPKSQVNVKIEPASSSMYGQMNQSIDEPQELKSNPRHTQLHPQTNHTDSDPPKVLKTPSVKTQPESSRSRLIINPTPPKLVRKWSKPRSLKGCYICRLRHLKCDETKPTCLRCERIKIKCDYAEEMTNGKNIRKPGYITDETLRELKLNEIKEYSSAARLGN</sequence>
<dbReference type="InterPro" id="IPR001138">
    <property type="entry name" value="Zn2Cys6_DnaBD"/>
</dbReference>
<dbReference type="GO" id="GO:0003677">
    <property type="term" value="F:DNA binding"/>
    <property type="evidence" value="ECO:0007669"/>
    <property type="project" value="UniProtKB-KW"/>
</dbReference>
<keyword evidence="3" id="KW-0805">Transcription regulation</keyword>
<reference evidence="9" key="1">
    <citation type="journal article" date="2021" name="Open Biol.">
        <title>Shared evolutionary footprints suggest mitochondrial oxidative damage underlies multiple complex I losses in fungi.</title>
        <authorList>
            <person name="Schikora-Tamarit M.A."/>
            <person name="Marcet-Houben M."/>
            <person name="Nosek J."/>
            <person name="Gabaldon T."/>
        </authorList>
    </citation>
    <scope>NUCLEOTIDE SEQUENCE</scope>
    <source>
        <strain evidence="9">CBS2887</strain>
    </source>
</reference>
<dbReference type="EMBL" id="JAEUBG010001265">
    <property type="protein sequence ID" value="KAH3686703.1"/>
    <property type="molecule type" value="Genomic_DNA"/>
</dbReference>
<dbReference type="PANTHER" id="PTHR36206:SF12">
    <property type="entry name" value="ASPERCRYPTIN BIOSYNTHESIS CLUSTER-SPECIFIC TRANSCRIPTION REGULATOR ATNN-RELATED"/>
    <property type="match status" value="1"/>
</dbReference>
<proteinExistence type="predicted"/>
<dbReference type="GO" id="GO:0008270">
    <property type="term" value="F:zinc ion binding"/>
    <property type="evidence" value="ECO:0007669"/>
    <property type="project" value="InterPro"/>
</dbReference>
<feature type="domain" description="Zn(2)-C6 fungal-type" evidence="8">
    <location>
        <begin position="200"/>
        <end position="230"/>
    </location>
</feature>
<comment type="caution">
    <text evidence="9">The sequence shown here is derived from an EMBL/GenBank/DDBJ whole genome shotgun (WGS) entry which is preliminary data.</text>
</comment>
<dbReference type="PROSITE" id="PS00463">
    <property type="entry name" value="ZN2_CY6_FUNGAL_1"/>
    <property type="match status" value="1"/>
</dbReference>
<dbReference type="Pfam" id="PF00172">
    <property type="entry name" value="Zn_clus"/>
    <property type="match status" value="1"/>
</dbReference>
<evidence type="ECO:0000256" key="6">
    <source>
        <dbReference type="ARBA" id="ARBA00023242"/>
    </source>
</evidence>
<evidence type="ECO:0000313" key="9">
    <source>
        <dbReference type="EMBL" id="KAH3686703.1"/>
    </source>
</evidence>
<keyword evidence="6" id="KW-0539">Nucleus</keyword>
<evidence type="ECO:0000313" key="10">
    <source>
        <dbReference type="Proteomes" id="UP000774326"/>
    </source>
</evidence>
<evidence type="ECO:0000256" key="2">
    <source>
        <dbReference type="ARBA" id="ARBA00022833"/>
    </source>
</evidence>
<gene>
    <name evidence="9" type="ORF">WICPIJ_002347</name>
</gene>
<name>A0A9P8TP31_WICPI</name>
<dbReference type="GO" id="GO:0000981">
    <property type="term" value="F:DNA-binding transcription factor activity, RNA polymerase II-specific"/>
    <property type="evidence" value="ECO:0007669"/>
    <property type="project" value="InterPro"/>
</dbReference>
<dbReference type="CDD" id="cd00067">
    <property type="entry name" value="GAL4"/>
    <property type="match status" value="1"/>
</dbReference>
<dbReference type="PANTHER" id="PTHR36206">
    <property type="entry name" value="ASPERCRYPTIN BIOSYNTHESIS CLUSTER-SPECIFIC TRANSCRIPTION REGULATOR ATNN-RELATED"/>
    <property type="match status" value="1"/>
</dbReference>
<keyword evidence="4" id="KW-0238">DNA-binding</keyword>
<evidence type="ECO:0000256" key="1">
    <source>
        <dbReference type="ARBA" id="ARBA00022723"/>
    </source>
</evidence>
<dbReference type="InterPro" id="IPR052360">
    <property type="entry name" value="Transcr_Regulatory_Proteins"/>
</dbReference>
<keyword evidence="10" id="KW-1185">Reference proteome</keyword>
<organism evidence="9 10">
    <name type="scientific">Wickerhamomyces pijperi</name>
    <name type="common">Yeast</name>
    <name type="synonym">Pichia pijperi</name>
    <dbReference type="NCBI Taxonomy" id="599730"/>
    <lineage>
        <taxon>Eukaryota</taxon>
        <taxon>Fungi</taxon>
        <taxon>Dikarya</taxon>
        <taxon>Ascomycota</taxon>
        <taxon>Saccharomycotina</taxon>
        <taxon>Saccharomycetes</taxon>
        <taxon>Phaffomycetales</taxon>
        <taxon>Wickerhamomycetaceae</taxon>
        <taxon>Wickerhamomyces</taxon>
    </lineage>
</organism>
<dbReference type="PROSITE" id="PS50048">
    <property type="entry name" value="ZN2_CY6_FUNGAL_2"/>
    <property type="match status" value="1"/>
</dbReference>
<keyword evidence="1" id="KW-0479">Metal-binding</keyword>
<dbReference type="InterPro" id="IPR036864">
    <property type="entry name" value="Zn2-C6_fun-type_DNA-bd_sf"/>
</dbReference>
<evidence type="ECO:0000256" key="3">
    <source>
        <dbReference type="ARBA" id="ARBA00023015"/>
    </source>
</evidence>